<comment type="caution">
    <text evidence="1">The sequence shown here is derived from an EMBL/GenBank/DDBJ whole genome shotgun (WGS) entry which is preliminary data.</text>
</comment>
<organism evidence="1 2">
    <name type="scientific">Plakobranchus ocellatus</name>
    <dbReference type="NCBI Taxonomy" id="259542"/>
    <lineage>
        <taxon>Eukaryota</taxon>
        <taxon>Metazoa</taxon>
        <taxon>Spiralia</taxon>
        <taxon>Lophotrochozoa</taxon>
        <taxon>Mollusca</taxon>
        <taxon>Gastropoda</taxon>
        <taxon>Heterobranchia</taxon>
        <taxon>Euthyneura</taxon>
        <taxon>Panpulmonata</taxon>
        <taxon>Sacoglossa</taxon>
        <taxon>Placobranchoidea</taxon>
        <taxon>Plakobranchidae</taxon>
        <taxon>Plakobranchus</taxon>
    </lineage>
</organism>
<protein>
    <submittedName>
        <fullName evidence="1">Reverse transcriptase</fullName>
    </submittedName>
</protein>
<keyword evidence="1" id="KW-0695">RNA-directed DNA polymerase</keyword>
<gene>
    <name evidence="1" type="ORF">PoB_001903500</name>
</gene>
<evidence type="ECO:0000313" key="2">
    <source>
        <dbReference type="Proteomes" id="UP000735302"/>
    </source>
</evidence>
<accession>A0AAV3ZD96</accession>
<dbReference type="GO" id="GO:0003964">
    <property type="term" value="F:RNA-directed DNA polymerase activity"/>
    <property type="evidence" value="ECO:0007669"/>
    <property type="project" value="UniProtKB-KW"/>
</dbReference>
<keyword evidence="2" id="KW-1185">Reference proteome</keyword>
<evidence type="ECO:0000313" key="1">
    <source>
        <dbReference type="EMBL" id="GFN92529.1"/>
    </source>
</evidence>
<dbReference type="EMBL" id="BLXT01002256">
    <property type="protein sequence ID" value="GFN92529.1"/>
    <property type="molecule type" value="Genomic_DNA"/>
</dbReference>
<name>A0AAV3ZD96_9GAST</name>
<keyword evidence="1" id="KW-0808">Transferase</keyword>
<dbReference type="AlphaFoldDB" id="A0AAV3ZD96"/>
<dbReference type="Proteomes" id="UP000735302">
    <property type="component" value="Unassembled WGS sequence"/>
</dbReference>
<reference evidence="1 2" key="1">
    <citation type="journal article" date="2021" name="Elife">
        <title>Chloroplast acquisition without the gene transfer in kleptoplastic sea slugs, Plakobranchus ocellatus.</title>
        <authorList>
            <person name="Maeda T."/>
            <person name="Takahashi S."/>
            <person name="Yoshida T."/>
            <person name="Shimamura S."/>
            <person name="Takaki Y."/>
            <person name="Nagai Y."/>
            <person name="Toyoda A."/>
            <person name="Suzuki Y."/>
            <person name="Arimoto A."/>
            <person name="Ishii H."/>
            <person name="Satoh N."/>
            <person name="Nishiyama T."/>
            <person name="Hasebe M."/>
            <person name="Maruyama T."/>
            <person name="Minagawa J."/>
            <person name="Obokata J."/>
            <person name="Shigenobu S."/>
        </authorList>
    </citation>
    <scope>NUCLEOTIDE SEQUENCE [LARGE SCALE GENOMIC DNA]</scope>
</reference>
<sequence>MSLSVSVKDLVPATFTPMTEYGDVNIEAIDVYQKFLKDRGINYVYEKRPEEANENNTCRRKDRSISTVAVFEGEEFSPKQSRSCQEKTKPEEGNTREFLQRSVPVRQTALLATKIRYLNRAKIKIEAHLRKTYSCPERKKPLEDIEGLVWPSAPEVKLNNKPPTLDEVNSIVQKGRGKFSPGPNGVLYLLHKRCPNLLSEQWMTVEGFYIIKE</sequence>
<keyword evidence="1" id="KW-0548">Nucleotidyltransferase</keyword>
<proteinExistence type="predicted"/>